<accession>A0ABX9MT41</accession>
<dbReference type="PANTHER" id="PTHR42781">
    <property type="entry name" value="SPERMIDINE/PUTRESCINE IMPORT ATP-BINDING PROTEIN POTA"/>
    <property type="match status" value="1"/>
</dbReference>
<dbReference type="RefSeq" id="WP_119442848.1">
    <property type="nucleotide sequence ID" value="NZ_CP170494.1"/>
</dbReference>
<proteinExistence type="inferred from homology"/>
<comment type="caution">
    <text evidence="7">The sequence shown here is derived from an EMBL/GenBank/DDBJ whole genome shotgun (WGS) entry which is preliminary data.</text>
</comment>
<dbReference type="PANTHER" id="PTHR42781:SF6">
    <property type="entry name" value="SPERMIDINE_PUTRESCINE IMPORT ATP-BINDING PROTEIN POTA"/>
    <property type="match status" value="1"/>
</dbReference>
<evidence type="ECO:0000256" key="2">
    <source>
        <dbReference type="ARBA" id="ARBA00022475"/>
    </source>
</evidence>
<evidence type="ECO:0000256" key="4">
    <source>
        <dbReference type="ARBA" id="ARBA00022840"/>
    </source>
</evidence>
<gene>
    <name evidence="5" type="primary">potA</name>
    <name evidence="7" type="ORF">CJO09_13645</name>
</gene>
<comment type="similarity">
    <text evidence="5">Belongs to the ABC transporter superfamily. Spermidine/putrescine importer (TC 3.A.1.11.1) family.</text>
</comment>
<keyword evidence="5" id="KW-0472">Membrane</keyword>
<evidence type="ECO:0000256" key="1">
    <source>
        <dbReference type="ARBA" id="ARBA00022448"/>
    </source>
</evidence>
<dbReference type="InterPro" id="IPR003593">
    <property type="entry name" value="AAA+_ATPase"/>
</dbReference>
<dbReference type="InterPro" id="IPR003439">
    <property type="entry name" value="ABC_transporter-like_ATP-bd"/>
</dbReference>
<dbReference type="EMBL" id="NQOU01000006">
    <property type="protein sequence ID" value="RII82038.1"/>
    <property type="molecule type" value="Genomic_DNA"/>
</dbReference>
<name>A0ABX9MT41_9BURK</name>
<dbReference type="EC" id="7.6.2.11" evidence="5"/>
<evidence type="ECO:0000256" key="3">
    <source>
        <dbReference type="ARBA" id="ARBA00022741"/>
    </source>
</evidence>
<dbReference type="SMART" id="SM00382">
    <property type="entry name" value="AAA"/>
    <property type="match status" value="1"/>
</dbReference>
<protein>
    <recommendedName>
        <fullName evidence="5">Spermidine/putrescine import ATP-binding protein PotA</fullName>
        <ecNumber evidence="5">7.6.2.11</ecNumber>
    </recommendedName>
</protein>
<comment type="subunit">
    <text evidence="5">The complex is composed of two ATP-binding proteins (PotA), two transmembrane proteins (PotB and PotC) and a solute-binding protein (PotD).</text>
</comment>
<dbReference type="PROSITE" id="PS50893">
    <property type="entry name" value="ABC_TRANSPORTER_2"/>
    <property type="match status" value="1"/>
</dbReference>
<dbReference type="PROSITE" id="PS00211">
    <property type="entry name" value="ABC_TRANSPORTER_1"/>
    <property type="match status" value="1"/>
</dbReference>
<keyword evidence="3 5" id="KW-0547">Nucleotide-binding</keyword>
<dbReference type="InterPro" id="IPR017871">
    <property type="entry name" value="ABC_transporter-like_CS"/>
</dbReference>
<dbReference type="Gene3D" id="2.40.50.100">
    <property type="match status" value="1"/>
</dbReference>
<evidence type="ECO:0000313" key="8">
    <source>
        <dbReference type="Proteomes" id="UP000266483"/>
    </source>
</evidence>
<dbReference type="SUPFAM" id="SSF52540">
    <property type="entry name" value="P-loop containing nucleoside triphosphate hydrolases"/>
    <property type="match status" value="1"/>
</dbReference>
<dbReference type="InterPro" id="IPR013611">
    <property type="entry name" value="Transp-assoc_OB_typ2"/>
</dbReference>
<feature type="domain" description="ABC transporter" evidence="6">
    <location>
        <begin position="12"/>
        <end position="243"/>
    </location>
</feature>
<reference evidence="7 8" key="1">
    <citation type="submission" date="2017-08" db="EMBL/GenBank/DDBJ databases">
        <title>Pusillimonas indicus sp. nov., a member of the family Alcaligenaceae isolated from surface seawater.</title>
        <authorList>
            <person name="Li J."/>
        </authorList>
    </citation>
    <scope>NUCLEOTIDE SEQUENCE [LARGE SCALE GENOMIC DNA]</scope>
    <source>
        <strain evidence="7 8">17-4A</strain>
    </source>
</reference>
<comment type="catalytic activity">
    <reaction evidence="5">
        <text>ATP + H2O + polyamine-[polyamine-binding protein]Side 1 = ADP + phosphate + polyamineSide 2 + [polyamine-binding protein]Side 1.</text>
        <dbReference type="EC" id="7.6.2.11"/>
    </reaction>
</comment>
<dbReference type="Pfam" id="PF00005">
    <property type="entry name" value="ABC_tran"/>
    <property type="match status" value="1"/>
</dbReference>
<organism evidence="7 8">
    <name type="scientific">Neopusillimonas maritima</name>
    <dbReference type="NCBI Taxonomy" id="2026239"/>
    <lineage>
        <taxon>Bacteria</taxon>
        <taxon>Pseudomonadati</taxon>
        <taxon>Pseudomonadota</taxon>
        <taxon>Betaproteobacteria</taxon>
        <taxon>Burkholderiales</taxon>
        <taxon>Alcaligenaceae</taxon>
        <taxon>Neopusillimonas</taxon>
    </lineage>
</organism>
<dbReference type="InterPro" id="IPR005893">
    <property type="entry name" value="PotA-like"/>
</dbReference>
<dbReference type="Proteomes" id="UP000266483">
    <property type="component" value="Unassembled WGS sequence"/>
</dbReference>
<dbReference type="Pfam" id="PF08402">
    <property type="entry name" value="TOBE_2"/>
    <property type="match status" value="1"/>
</dbReference>
<keyword evidence="2 5" id="KW-1003">Cell membrane</keyword>
<keyword evidence="5" id="KW-1278">Translocase</keyword>
<comment type="function">
    <text evidence="5">Part of the ABC transporter complex PotABCD involved in spermidine/putrescine import. Responsible for energy coupling to the transport system.</text>
</comment>
<evidence type="ECO:0000313" key="7">
    <source>
        <dbReference type="EMBL" id="RII82038.1"/>
    </source>
</evidence>
<evidence type="ECO:0000259" key="6">
    <source>
        <dbReference type="PROSITE" id="PS50893"/>
    </source>
</evidence>
<keyword evidence="4 5" id="KW-0067">ATP-binding</keyword>
<keyword evidence="8" id="KW-1185">Reference proteome</keyword>
<dbReference type="InterPro" id="IPR050093">
    <property type="entry name" value="ABC_SmlMolc_Importer"/>
</dbReference>
<dbReference type="InterPro" id="IPR027417">
    <property type="entry name" value="P-loop_NTPase"/>
</dbReference>
<evidence type="ECO:0000256" key="5">
    <source>
        <dbReference type="RuleBase" id="RU364083"/>
    </source>
</evidence>
<dbReference type="NCBIfam" id="TIGR01187">
    <property type="entry name" value="potA"/>
    <property type="match status" value="1"/>
</dbReference>
<keyword evidence="1 5" id="KW-0813">Transport</keyword>
<sequence>MQQPQAATDPFLTFRNVKKTYDQKTLVVKDFNLEVKEGEFVTLLGPSGSGKTTVLMMLAGFENVTNGSISINGIPITATPPYKRNIGMVFQNYALFPHMTVAENLAYPLKVRKLPRAQIKQKVTEYLKLIEMEDFGNRHPGQLSGGQRQRVALARALIFEPALVLMDEPLGALDKKLREQMQFEITRLHQKLGFTVIYVTHDQVEALTMSNRIAVFNRGKVQQFAEPSALYERPANAFVASFIGENNLIPAAIQSIQPNGIVQAKLANGTVISAVNGNCSDKDSTCIISVRPEKLRTAQLEDQETPNLTTENRLAVTFVTRHYVGDFMRDFFSLPEGAVGSLGTDTTITTKTLNGLNAPSFREGQTTELCWQQADCFAFQPDSSSLQGD</sequence>
<dbReference type="GO" id="GO:0005524">
    <property type="term" value="F:ATP binding"/>
    <property type="evidence" value="ECO:0007669"/>
    <property type="project" value="UniProtKB-KW"/>
</dbReference>
<dbReference type="Gene3D" id="3.40.50.300">
    <property type="entry name" value="P-loop containing nucleotide triphosphate hydrolases"/>
    <property type="match status" value="1"/>
</dbReference>